<dbReference type="GO" id="GO:0005737">
    <property type="term" value="C:cytoplasm"/>
    <property type="evidence" value="ECO:0007669"/>
    <property type="project" value="UniProtKB-ARBA"/>
</dbReference>
<organism evidence="5 6">
    <name type="scientific">Spongiactinospora rosea</name>
    <dbReference type="NCBI Taxonomy" id="2248750"/>
    <lineage>
        <taxon>Bacteria</taxon>
        <taxon>Bacillati</taxon>
        <taxon>Actinomycetota</taxon>
        <taxon>Actinomycetes</taxon>
        <taxon>Streptosporangiales</taxon>
        <taxon>Streptosporangiaceae</taxon>
        <taxon>Spongiactinospora</taxon>
    </lineage>
</organism>
<dbReference type="Gene3D" id="1.10.3630.10">
    <property type="entry name" value="yeast vps74-n-term truncation variant domain like"/>
    <property type="match status" value="1"/>
</dbReference>
<evidence type="ECO:0000313" key="6">
    <source>
        <dbReference type="Proteomes" id="UP000253303"/>
    </source>
</evidence>
<dbReference type="InterPro" id="IPR038261">
    <property type="entry name" value="GPP34-like_sf"/>
</dbReference>
<keyword evidence="6" id="KW-1185">Reference proteome</keyword>
<keyword evidence="2" id="KW-0333">Golgi apparatus</keyword>
<evidence type="ECO:0000313" key="5">
    <source>
        <dbReference type="EMBL" id="RBQ19232.1"/>
    </source>
</evidence>
<proteinExistence type="predicted"/>
<accession>A0A366M1C3</accession>
<gene>
    <name evidence="5" type="ORF">DP939_14945</name>
</gene>
<dbReference type="GO" id="GO:0012505">
    <property type="term" value="C:endomembrane system"/>
    <property type="evidence" value="ECO:0007669"/>
    <property type="project" value="UniProtKB-ARBA"/>
</dbReference>
<dbReference type="AlphaFoldDB" id="A0A366M1C3"/>
<comment type="subcellular location">
    <subcellularLocation>
        <location evidence="1">Golgi apparatus membrane</location>
        <topology evidence="1">Peripheral membrane protein</topology>
        <orientation evidence="1">Cytoplasmic side</orientation>
    </subcellularLocation>
</comment>
<evidence type="ECO:0000256" key="2">
    <source>
        <dbReference type="ARBA" id="ARBA00023034"/>
    </source>
</evidence>
<evidence type="ECO:0000256" key="1">
    <source>
        <dbReference type="ARBA" id="ARBA00004255"/>
    </source>
</evidence>
<keyword evidence="4" id="KW-0472">Membrane</keyword>
<comment type="caution">
    <text evidence="5">The sequence shown here is derived from an EMBL/GenBank/DDBJ whole genome shotgun (WGS) entry which is preliminary data.</text>
</comment>
<dbReference type="Proteomes" id="UP000253303">
    <property type="component" value="Unassembled WGS sequence"/>
</dbReference>
<evidence type="ECO:0008006" key="7">
    <source>
        <dbReference type="Google" id="ProtNLM"/>
    </source>
</evidence>
<name>A0A366M1C3_9ACTN</name>
<keyword evidence="3" id="KW-0446">Lipid-binding</keyword>
<dbReference type="Pfam" id="PF05719">
    <property type="entry name" value="GPP34"/>
    <property type="match status" value="1"/>
</dbReference>
<dbReference type="GO" id="GO:0070273">
    <property type="term" value="F:phosphatidylinositol-4-phosphate binding"/>
    <property type="evidence" value="ECO:0007669"/>
    <property type="project" value="InterPro"/>
</dbReference>
<evidence type="ECO:0000256" key="4">
    <source>
        <dbReference type="ARBA" id="ARBA00023136"/>
    </source>
</evidence>
<protein>
    <recommendedName>
        <fullName evidence="7">Golgi phosphoprotein 3 GPP34</fullName>
    </recommendedName>
</protein>
<evidence type="ECO:0000256" key="3">
    <source>
        <dbReference type="ARBA" id="ARBA00023121"/>
    </source>
</evidence>
<dbReference type="InterPro" id="IPR008628">
    <property type="entry name" value="GPP34-like"/>
</dbReference>
<reference evidence="5 6" key="1">
    <citation type="submission" date="2018-06" db="EMBL/GenBank/DDBJ databases">
        <title>Sphaerisporangium craniellae sp. nov., isolated from a marine sponge in the South China Sea.</title>
        <authorList>
            <person name="Li L."/>
        </authorList>
    </citation>
    <scope>NUCLEOTIDE SEQUENCE [LARGE SCALE GENOMIC DNA]</scope>
    <source>
        <strain evidence="5 6">LHW63015</strain>
    </source>
</reference>
<sequence length="235" mass="25840">MLSGDTGVRCGDRRTFRAPPCGRPRVLADDFFLIAWDTTRSGRARLNQQATALGLAGALIGELVLQNRLALRGPQLRPTARHQAADLLSDRVLAEIRNAPQHTDVRTWLAYLAKDAITSVAERLIRAGLVEHEPPKLLRRRHSRYYSRDFGKATWPSIRLQTALVKGRQMTPADMAMAALVDACGLLEAVVPDPAERPTARRYLAAVLAAMPPPLTDLTRHVQAAVGDAVLAYRT</sequence>
<dbReference type="EMBL" id="QMEY01000005">
    <property type="protein sequence ID" value="RBQ19232.1"/>
    <property type="molecule type" value="Genomic_DNA"/>
</dbReference>